<dbReference type="GO" id="GO:0008168">
    <property type="term" value="F:methyltransferase activity"/>
    <property type="evidence" value="ECO:0007669"/>
    <property type="project" value="UniProtKB-KW"/>
</dbReference>
<dbReference type="GO" id="GO:0032259">
    <property type="term" value="P:methylation"/>
    <property type="evidence" value="ECO:0007669"/>
    <property type="project" value="UniProtKB-KW"/>
</dbReference>
<keyword evidence="2" id="KW-1185">Reference proteome</keyword>
<dbReference type="EMBL" id="VOSK01000298">
    <property type="protein sequence ID" value="MPR30024.1"/>
    <property type="molecule type" value="Genomic_DNA"/>
</dbReference>
<dbReference type="Proteomes" id="UP000403266">
    <property type="component" value="Unassembled WGS sequence"/>
</dbReference>
<gene>
    <name evidence="1" type="ORF">FS320_34445</name>
</gene>
<dbReference type="OrthoDB" id="9813719at2"/>
<keyword evidence="1" id="KW-0808">Transferase</keyword>
<dbReference type="AlphaFoldDB" id="A0A5N7MVA0"/>
<comment type="caution">
    <text evidence="1">The sequence shown here is derived from an EMBL/GenBank/DDBJ whole genome shotgun (WGS) entry which is preliminary data.</text>
</comment>
<evidence type="ECO:0000313" key="1">
    <source>
        <dbReference type="EMBL" id="MPR30024.1"/>
    </source>
</evidence>
<dbReference type="Gene3D" id="3.90.120.10">
    <property type="entry name" value="DNA Methylase, subunit A, domain 2"/>
    <property type="match status" value="1"/>
</dbReference>
<organism evidence="1 2">
    <name type="scientific">Microvirga tunisiensis</name>
    <dbReference type="NCBI Taxonomy" id="2108360"/>
    <lineage>
        <taxon>Bacteria</taxon>
        <taxon>Pseudomonadati</taxon>
        <taxon>Pseudomonadota</taxon>
        <taxon>Alphaproteobacteria</taxon>
        <taxon>Hyphomicrobiales</taxon>
        <taxon>Methylobacteriaceae</taxon>
        <taxon>Microvirga</taxon>
    </lineage>
</organism>
<evidence type="ECO:0000313" key="2">
    <source>
        <dbReference type="Proteomes" id="UP000403266"/>
    </source>
</evidence>
<dbReference type="InterPro" id="IPR029063">
    <property type="entry name" value="SAM-dependent_MTases_sf"/>
</dbReference>
<name>A0A5N7MVA0_9HYPH</name>
<accession>A0A5N7MVA0</accession>
<sequence>MGFRDNAIQRFVWPAANQNYVDNPWTITAALVDMVASRDWKGIANWVEMADALAPTITGGSPLKRGMDLGQSNTRLNWQRLGINPKKIANRAPGPDDEDLFLTLPMLAKLQNFPAGWKFRGPKVAMFRQIANAFPHVVALHLGCAIRSALTGISVDPREEMRRYFKRSPFSPKAIHLRSPENGGQITPVALPAPVRSKARLNLSKLSQRGDETGPDDFD</sequence>
<reference evidence="1 2" key="1">
    <citation type="journal article" date="2019" name="Syst. Appl. Microbiol.">
        <title>Microvirga tunisiensis sp. nov., a root nodule symbiotic bacterium isolated from Lupinus micranthus and L. luteus grown in Northern Tunisia.</title>
        <authorList>
            <person name="Msaddak A."/>
            <person name="Rejili M."/>
            <person name="Duran D."/>
            <person name="Mars M."/>
            <person name="Palacios J.M."/>
            <person name="Ruiz-Argueso T."/>
            <person name="Rey L."/>
            <person name="Imperial J."/>
        </authorList>
    </citation>
    <scope>NUCLEOTIDE SEQUENCE [LARGE SCALE GENOMIC DNA]</scope>
    <source>
        <strain evidence="1 2">Lmie10</strain>
    </source>
</reference>
<keyword evidence="1" id="KW-0489">Methyltransferase</keyword>
<dbReference type="SUPFAM" id="SSF53335">
    <property type="entry name" value="S-adenosyl-L-methionine-dependent methyltransferases"/>
    <property type="match status" value="1"/>
</dbReference>
<protein>
    <submittedName>
        <fullName evidence="1">DNA cytosine methyltransferase</fullName>
    </submittedName>
</protein>
<dbReference type="RefSeq" id="WP_152716889.1">
    <property type="nucleotide sequence ID" value="NZ_VOSJ01000324.1"/>
</dbReference>
<proteinExistence type="predicted"/>